<evidence type="ECO:0000256" key="3">
    <source>
        <dbReference type="ARBA" id="ARBA00022722"/>
    </source>
</evidence>
<evidence type="ECO:0000256" key="6">
    <source>
        <dbReference type="ARBA" id="ARBA00022842"/>
    </source>
</evidence>
<dbReference type="GO" id="GO:0016787">
    <property type="term" value="F:hydrolase activity"/>
    <property type="evidence" value="ECO:0007669"/>
    <property type="project" value="UniProtKB-KW"/>
</dbReference>
<dbReference type="HAMAP" id="MF_00265">
    <property type="entry name" value="VapC_Nob1"/>
    <property type="match status" value="1"/>
</dbReference>
<keyword evidence="2 8" id="KW-1277">Toxin-antitoxin system</keyword>
<comment type="similarity">
    <text evidence="7 8">Belongs to the PINc/VapC protein family.</text>
</comment>
<organism evidence="10">
    <name type="scientific">Methylobacterium bullatum</name>
    <dbReference type="NCBI Taxonomy" id="570505"/>
    <lineage>
        <taxon>Bacteria</taxon>
        <taxon>Pseudomonadati</taxon>
        <taxon>Pseudomonadota</taxon>
        <taxon>Alphaproteobacteria</taxon>
        <taxon>Hyphomicrobiales</taxon>
        <taxon>Methylobacteriaceae</taxon>
        <taxon>Methylobacterium</taxon>
    </lineage>
</organism>
<feature type="binding site" evidence="8">
    <location>
        <position position="6"/>
    </location>
    <ligand>
        <name>Mg(2+)</name>
        <dbReference type="ChEBI" id="CHEBI:18420"/>
    </ligand>
</feature>
<name>A0A679JAH9_9HYPH</name>
<evidence type="ECO:0000256" key="7">
    <source>
        <dbReference type="ARBA" id="ARBA00038093"/>
    </source>
</evidence>
<dbReference type="Pfam" id="PF01850">
    <property type="entry name" value="PIN"/>
    <property type="match status" value="1"/>
</dbReference>
<keyword evidence="4 8" id="KW-0479">Metal-binding</keyword>
<evidence type="ECO:0000256" key="5">
    <source>
        <dbReference type="ARBA" id="ARBA00022801"/>
    </source>
</evidence>
<keyword evidence="3 8" id="KW-0540">Nuclease</keyword>
<keyword evidence="6 8" id="KW-0460">Magnesium</keyword>
<dbReference type="PANTHER" id="PTHR33653">
    <property type="entry name" value="RIBONUCLEASE VAPC2"/>
    <property type="match status" value="1"/>
</dbReference>
<dbReference type="GO" id="GO:0000287">
    <property type="term" value="F:magnesium ion binding"/>
    <property type="evidence" value="ECO:0007669"/>
    <property type="project" value="UniProtKB-UniRule"/>
</dbReference>
<dbReference type="SUPFAM" id="SSF88723">
    <property type="entry name" value="PIN domain-like"/>
    <property type="match status" value="1"/>
</dbReference>
<dbReference type="InterPro" id="IPR002716">
    <property type="entry name" value="PIN_dom"/>
</dbReference>
<keyword evidence="5 8" id="KW-0378">Hydrolase</keyword>
<dbReference type="InterPro" id="IPR050556">
    <property type="entry name" value="Type_II_TA_system_RNase"/>
</dbReference>
<evidence type="ECO:0000259" key="9">
    <source>
        <dbReference type="SMART" id="SM00670"/>
    </source>
</evidence>
<sequence length="133" mass="14263">MRYLLDTNILSALVRSPNGLLREAIARVGESNVYTSVVVASELRFGAAKRGSERLTRQVDTVLGAITVASLSVPVDRTYGELRRLLEAAGTPIGANDLLIASHAICDGSVLVTDNVGEFSRVPKLDVENCLRP</sequence>
<accession>A0A679JAH9</accession>
<evidence type="ECO:0000256" key="2">
    <source>
        <dbReference type="ARBA" id="ARBA00022649"/>
    </source>
</evidence>
<dbReference type="AlphaFoldDB" id="A0A679JAH9"/>
<keyword evidence="8" id="KW-0800">Toxin</keyword>
<comment type="cofactor">
    <cofactor evidence="1 8">
        <name>Mg(2+)</name>
        <dbReference type="ChEBI" id="CHEBI:18420"/>
    </cofactor>
</comment>
<dbReference type="SMART" id="SM00670">
    <property type="entry name" value="PINc"/>
    <property type="match status" value="1"/>
</dbReference>
<dbReference type="GO" id="GO:0004540">
    <property type="term" value="F:RNA nuclease activity"/>
    <property type="evidence" value="ECO:0007669"/>
    <property type="project" value="InterPro"/>
</dbReference>
<dbReference type="PANTHER" id="PTHR33653:SF1">
    <property type="entry name" value="RIBONUCLEASE VAPC2"/>
    <property type="match status" value="1"/>
</dbReference>
<dbReference type="CDD" id="cd18748">
    <property type="entry name" value="PIN_VapC4-5_FitB-like"/>
    <property type="match status" value="1"/>
</dbReference>
<feature type="binding site" evidence="8">
    <location>
        <position position="97"/>
    </location>
    <ligand>
        <name>Mg(2+)</name>
        <dbReference type="ChEBI" id="CHEBI:18420"/>
    </ligand>
</feature>
<protein>
    <recommendedName>
        <fullName evidence="8">Ribonuclease VapC</fullName>
        <shortName evidence="8">RNase VapC</shortName>
        <ecNumber evidence="8">3.1.-.-</ecNumber>
    </recommendedName>
    <alternativeName>
        <fullName evidence="8">Toxin VapC</fullName>
    </alternativeName>
</protein>
<dbReference type="GO" id="GO:0090729">
    <property type="term" value="F:toxin activity"/>
    <property type="evidence" value="ECO:0007669"/>
    <property type="project" value="UniProtKB-KW"/>
</dbReference>
<reference evidence="10" key="1">
    <citation type="submission" date="2019-12" db="EMBL/GenBank/DDBJ databases">
        <authorList>
            <person name="Cremers G."/>
        </authorList>
    </citation>
    <scope>NUCLEOTIDE SEQUENCE</scope>
    <source>
        <strain evidence="10">Mbul1</strain>
    </source>
</reference>
<dbReference type="Gene3D" id="3.40.50.1010">
    <property type="entry name" value="5'-nuclease"/>
    <property type="match status" value="1"/>
</dbReference>
<gene>
    <name evidence="10" type="primary">vapC2</name>
    <name evidence="8" type="synonym">vapC</name>
    <name evidence="10" type="ORF">MBUL_01996</name>
</gene>
<evidence type="ECO:0000313" key="10">
    <source>
        <dbReference type="EMBL" id="CAA2103052.1"/>
    </source>
</evidence>
<feature type="domain" description="PIN" evidence="9">
    <location>
        <begin position="1"/>
        <end position="120"/>
    </location>
</feature>
<evidence type="ECO:0000256" key="8">
    <source>
        <dbReference type="HAMAP-Rule" id="MF_00265"/>
    </source>
</evidence>
<comment type="function">
    <text evidence="8">Toxic component of a toxin-antitoxin (TA) system. An RNase.</text>
</comment>
<dbReference type="EC" id="3.1.-.-" evidence="8"/>
<proteinExistence type="inferred from homology"/>
<dbReference type="InterPro" id="IPR022907">
    <property type="entry name" value="VapC_family"/>
</dbReference>
<evidence type="ECO:0000256" key="1">
    <source>
        <dbReference type="ARBA" id="ARBA00001946"/>
    </source>
</evidence>
<dbReference type="EMBL" id="LR743504">
    <property type="protein sequence ID" value="CAA2103052.1"/>
    <property type="molecule type" value="Genomic_DNA"/>
</dbReference>
<dbReference type="InterPro" id="IPR029060">
    <property type="entry name" value="PIN-like_dom_sf"/>
</dbReference>
<evidence type="ECO:0000256" key="4">
    <source>
        <dbReference type="ARBA" id="ARBA00022723"/>
    </source>
</evidence>